<dbReference type="EMBL" id="MFDD01000010">
    <property type="protein sequence ID" value="OGE40445.1"/>
    <property type="molecule type" value="Genomic_DNA"/>
</dbReference>
<sequence length="584" mass="65347">MAESVMPRAEARPSKAEAQVESFRQQVLKTKHPGAWEQTWKTTLNAGRDKYGRKFEADDFIRILIDLKAKEKGIVFTDDKLDGLADDYNQRSIDARINPRELDQLNHDTLIPFFLQQEGILEAPSITKVVANATAIGRRTVLGAIGKGLVAAQFAAPISAAGVIAAEATKGQMELPKSPDTSINRFNDLIRPLIETAFKKRAERAARDPEYSKRVDSELNSTKVNFLLFGYSEEDDETYADQGGSIGFMSYDLKTGVVSSVGITRETFVPKMRGMHYTIRGQDYGNRVPIIRYVYKAGGFDLMREVAEEATGLAVDYQMVMKDKVLYDLINEFVGQVEVDVVKEADTIPFKFNQHEYDNESGGIHIEKGRQKMNAIEFMRYILAGDKVNVAGKENQRPGRKNAAIKALKEAVLGKLGQEGVVGLIQLANFVKQEFARGDLKVDFDMGIMKDVIGILGRFSMHKLTRQREAHLPESGKGDLLLNDEFFGDGGMMRVHRLKDNSNEYLAAPKSIQKMVDDMREAQNKMIEQGINYDDHDKGLEAVGVMPVWMQVPIGGDPDTGDFRDYWRATRELVKARLSSGQTP</sequence>
<proteinExistence type="predicted"/>
<evidence type="ECO:0000313" key="2">
    <source>
        <dbReference type="EMBL" id="OGE40445.1"/>
    </source>
</evidence>
<dbReference type="Pfam" id="PF03816">
    <property type="entry name" value="LytR_cpsA_psr"/>
    <property type="match status" value="1"/>
</dbReference>
<reference evidence="2 3" key="1">
    <citation type="journal article" date="2016" name="Nat. Commun.">
        <title>Thousands of microbial genomes shed light on interconnected biogeochemical processes in an aquifer system.</title>
        <authorList>
            <person name="Anantharaman K."/>
            <person name="Brown C.T."/>
            <person name="Hug L.A."/>
            <person name="Sharon I."/>
            <person name="Castelle C.J."/>
            <person name="Probst A.J."/>
            <person name="Thomas B.C."/>
            <person name="Singh A."/>
            <person name="Wilkins M.J."/>
            <person name="Karaoz U."/>
            <person name="Brodie E.L."/>
            <person name="Williams K.H."/>
            <person name="Hubbard S.S."/>
            <person name="Banfield J.F."/>
        </authorList>
    </citation>
    <scope>NUCLEOTIDE SEQUENCE [LARGE SCALE GENOMIC DNA]</scope>
</reference>
<comment type="caution">
    <text evidence="2">The sequence shown here is derived from an EMBL/GenBank/DDBJ whole genome shotgun (WGS) entry which is preliminary data.</text>
</comment>
<protein>
    <recommendedName>
        <fullName evidence="1">Cell envelope-related transcriptional attenuator domain-containing protein</fullName>
    </recommendedName>
</protein>
<organism evidence="2 3">
    <name type="scientific">Candidatus Daviesbacteria bacterium RIFCSPHIGHO2_02_FULL_43_12</name>
    <dbReference type="NCBI Taxonomy" id="1797776"/>
    <lineage>
        <taxon>Bacteria</taxon>
        <taxon>Candidatus Daviesiibacteriota</taxon>
    </lineage>
</organism>
<dbReference type="Gene3D" id="3.40.630.190">
    <property type="entry name" value="LCP protein"/>
    <property type="match status" value="1"/>
</dbReference>
<feature type="domain" description="Cell envelope-related transcriptional attenuator" evidence="1">
    <location>
        <begin position="249"/>
        <end position="409"/>
    </location>
</feature>
<gene>
    <name evidence="2" type="ORF">A3D25_05470</name>
</gene>
<dbReference type="Proteomes" id="UP000177328">
    <property type="component" value="Unassembled WGS sequence"/>
</dbReference>
<dbReference type="AlphaFoldDB" id="A0A1F5KI08"/>
<dbReference type="InterPro" id="IPR004474">
    <property type="entry name" value="LytR_CpsA_psr"/>
</dbReference>
<evidence type="ECO:0000313" key="3">
    <source>
        <dbReference type="Proteomes" id="UP000177328"/>
    </source>
</evidence>
<accession>A0A1F5KI08</accession>
<evidence type="ECO:0000259" key="1">
    <source>
        <dbReference type="Pfam" id="PF03816"/>
    </source>
</evidence>
<name>A0A1F5KI08_9BACT</name>